<dbReference type="Pfam" id="PF06985">
    <property type="entry name" value="HET"/>
    <property type="match status" value="1"/>
</dbReference>
<sequence>MRLIRTSSTDPELVYFADEHQIPSYAILSHVWEEEEVTFQHMQDPSSIKKMKGWSKIARACELARSEDREYIWIDTCCIDKSSSSELSEAINSMYRYYVEAQVCYAYLADVQSDLPRSLDFTFRVCKWFTRGWTLQELIAPKTVVFFAQDWEKIGTKASLQGIITEITGIPAGVLLKNDAKEMSIAKRMSWAAGRKTTRIEDRAYSLMGIFGVFMPPIY</sequence>
<comment type="caution">
    <text evidence="2">The sequence shown here is derived from an EMBL/GenBank/DDBJ whole genome shotgun (WGS) entry which is preliminary data.</text>
</comment>
<dbReference type="PANTHER" id="PTHR10622">
    <property type="entry name" value="HET DOMAIN-CONTAINING PROTEIN"/>
    <property type="match status" value="1"/>
</dbReference>
<accession>A0A9P5U4A5</accession>
<evidence type="ECO:0000313" key="2">
    <source>
        <dbReference type="EMBL" id="KAF9065404.1"/>
    </source>
</evidence>
<feature type="non-terminal residue" evidence="2">
    <location>
        <position position="219"/>
    </location>
</feature>
<protein>
    <submittedName>
        <fullName evidence="2">Heterokaryon incompatibility protein-domain-containing protein</fullName>
    </submittedName>
</protein>
<organism evidence="2 3">
    <name type="scientific">Rhodocollybia butyracea</name>
    <dbReference type="NCBI Taxonomy" id="206335"/>
    <lineage>
        <taxon>Eukaryota</taxon>
        <taxon>Fungi</taxon>
        <taxon>Dikarya</taxon>
        <taxon>Basidiomycota</taxon>
        <taxon>Agaricomycotina</taxon>
        <taxon>Agaricomycetes</taxon>
        <taxon>Agaricomycetidae</taxon>
        <taxon>Agaricales</taxon>
        <taxon>Marasmiineae</taxon>
        <taxon>Omphalotaceae</taxon>
        <taxon>Rhodocollybia</taxon>
    </lineage>
</organism>
<dbReference type="AlphaFoldDB" id="A0A9P5U4A5"/>
<reference evidence="2" key="1">
    <citation type="submission" date="2020-11" db="EMBL/GenBank/DDBJ databases">
        <authorList>
            <consortium name="DOE Joint Genome Institute"/>
            <person name="Ahrendt S."/>
            <person name="Riley R."/>
            <person name="Andreopoulos W."/>
            <person name="Labutti K."/>
            <person name="Pangilinan J."/>
            <person name="Ruiz-Duenas F.J."/>
            <person name="Barrasa J.M."/>
            <person name="Sanchez-Garcia M."/>
            <person name="Camarero S."/>
            <person name="Miyauchi S."/>
            <person name="Serrano A."/>
            <person name="Linde D."/>
            <person name="Babiker R."/>
            <person name="Drula E."/>
            <person name="Ayuso-Fernandez I."/>
            <person name="Pacheco R."/>
            <person name="Padilla G."/>
            <person name="Ferreira P."/>
            <person name="Barriuso J."/>
            <person name="Kellner H."/>
            <person name="Castanera R."/>
            <person name="Alfaro M."/>
            <person name="Ramirez L."/>
            <person name="Pisabarro A.G."/>
            <person name="Kuo A."/>
            <person name="Tritt A."/>
            <person name="Lipzen A."/>
            <person name="He G."/>
            <person name="Yan M."/>
            <person name="Ng V."/>
            <person name="Cullen D."/>
            <person name="Martin F."/>
            <person name="Rosso M.-N."/>
            <person name="Henrissat B."/>
            <person name="Hibbett D."/>
            <person name="Martinez A.T."/>
            <person name="Grigoriev I.V."/>
        </authorList>
    </citation>
    <scope>NUCLEOTIDE SEQUENCE</scope>
    <source>
        <strain evidence="2">AH 40177</strain>
    </source>
</reference>
<dbReference type="Proteomes" id="UP000772434">
    <property type="component" value="Unassembled WGS sequence"/>
</dbReference>
<proteinExistence type="predicted"/>
<keyword evidence="3" id="KW-1185">Reference proteome</keyword>
<dbReference type="InterPro" id="IPR010730">
    <property type="entry name" value="HET"/>
</dbReference>
<gene>
    <name evidence="2" type="ORF">BDP27DRAFT_1393574</name>
</gene>
<dbReference type="EMBL" id="JADNRY010000104">
    <property type="protein sequence ID" value="KAF9065404.1"/>
    <property type="molecule type" value="Genomic_DNA"/>
</dbReference>
<evidence type="ECO:0000313" key="3">
    <source>
        <dbReference type="Proteomes" id="UP000772434"/>
    </source>
</evidence>
<dbReference type="OrthoDB" id="5122891at2759"/>
<name>A0A9P5U4A5_9AGAR</name>
<dbReference type="PANTHER" id="PTHR10622:SF10">
    <property type="entry name" value="HET DOMAIN-CONTAINING PROTEIN"/>
    <property type="match status" value="1"/>
</dbReference>
<evidence type="ECO:0000259" key="1">
    <source>
        <dbReference type="Pfam" id="PF06985"/>
    </source>
</evidence>
<feature type="domain" description="Heterokaryon incompatibility" evidence="1">
    <location>
        <begin position="25"/>
        <end position="114"/>
    </location>
</feature>